<evidence type="ECO:0000313" key="4">
    <source>
        <dbReference type="Proteomes" id="UP000182932"/>
    </source>
</evidence>
<organism evidence="3 4">
    <name type="scientific">Marinovum algicola</name>
    <dbReference type="NCBI Taxonomy" id="42444"/>
    <lineage>
        <taxon>Bacteria</taxon>
        <taxon>Pseudomonadati</taxon>
        <taxon>Pseudomonadota</taxon>
        <taxon>Alphaproteobacteria</taxon>
        <taxon>Rhodobacterales</taxon>
        <taxon>Roseobacteraceae</taxon>
        <taxon>Marinovum</taxon>
    </lineage>
</organism>
<dbReference type="InterPro" id="IPR025877">
    <property type="entry name" value="MobA-like_NTP_Trfase"/>
</dbReference>
<feature type="domain" description="MobA-like NTP transferase" evidence="2">
    <location>
        <begin position="32"/>
        <end position="191"/>
    </location>
</feature>
<dbReference type="PANTHER" id="PTHR43777:SF1">
    <property type="entry name" value="MOLYBDENUM COFACTOR CYTIDYLYLTRANSFERASE"/>
    <property type="match status" value="1"/>
</dbReference>
<keyword evidence="1" id="KW-0460">Magnesium</keyword>
<dbReference type="Proteomes" id="UP000182932">
    <property type="component" value="Unassembled WGS sequence"/>
</dbReference>
<evidence type="ECO:0000313" key="3">
    <source>
        <dbReference type="EMBL" id="SEJ10491.1"/>
    </source>
</evidence>
<proteinExistence type="predicted"/>
<dbReference type="GO" id="GO:0016779">
    <property type="term" value="F:nucleotidyltransferase activity"/>
    <property type="evidence" value="ECO:0007669"/>
    <property type="project" value="UniProtKB-KW"/>
</dbReference>
<dbReference type="EMBL" id="FNYY01000003">
    <property type="protein sequence ID" value="SEJ10491.1"/>
    <property type="molecule type" value="Genomic_DNA"/>
</dbReference>
<evidence type="ECO:0000259" key="2">
    <source>
        <dbReference type="Pfam" id="PF12804"/>
    </source>
</evidence>
<dbReference type="InterPro" id="IPR029044">
    <property type="entry name" value="Nucleotide-diphossugar_trans"/>
</dbReference>
<dbReference type="PANTHER" id="PTHR43777">
    <property type="entry name" value="MOLYBDENUM COFACTOR CYTIDYLYLTRANSFERASE"/>
    <property type="match status" value="1"/>
</dbReference>
<name>A0A975W8I0_9RHOB</name>
<sequence>MAKSFPAKPRRSSLAAPKFSKGACVTCALILPAAGRSSRMRGADKLLEDVGGMPCLRAMALRGLSAGLSVIVTLPGADHPRAQALAETPVRRVLVPDAAEGMAASLRAAVAALPVGTYAALVLPPDMPDITSADLRALVRAAEADPEALIFQATTRDGAPGHPILFRNALFDAFHQLTGDTGARSILQAHKAARRLVALPGDRARLDLDTPEAWAAWRQRKTA</sequence>
<protein>
    <submittedName>
        <fullName evidence="3">CTP:molybdopterin cytidylyltransferase MocA</fullName>
    </submittedName>
</protein>
<keyword evidence="3" id="KW-0548">Nucleotidyltransferase</keyword>
<evidence type="ECO:0000256" key="1">
    <source>
        <dbReference type="ARBA" id="ARBA00022842"/>
    </source>
</evidence>
<keyword evidence="3" id="KW-0808">Transferase</keyword>
<dbReference type="AlphaFoldDB" id="A0A975W8I0"/>
<dbReference type="SUPFAM" id="SSF53448">
    <property type="entry name" value="Nucleotide-diphospho-sugar transferases"/>
    <property type="match status" value="1"/>
</dbReference>
<keyword evidence="4" id="KW-1185">Reference proteome</keyword>
<reference evidence="3 4" key="1">
    <citation type="submission" date="2016-10" db="EMBL/GenBank/DDBJ databases">
        <authorList>
            <person name="Varghese N."/>
            <person name="Submissions S."/>
        </authorList>
    </citation>
    <scope>NUCLEOTIDE SEQUENCE [LARGE SCALE GENOMIC DNA]</scope>
    <source>
        <strain evidence="3 4">FF3</strain>
    </source>
</reference>
<dbReference type="CDD" id="cd04182">
    <property type="entry name" value="GT_2_like_f"/>
    <property type="match status" value="1"/>
</dbReference>
<gene>
    <name evidence="3" type="ORF">SAMN04487940_103227</name>
</gene>
<dbReference type="Gene3D" id="3.90.550.10">
    <property type="entry name" value="Spore Coat Polysaccharide Biosynthesis Protein SpsA, Chain A"/>
    <property type="match status" value="1"/>
</dbReference>
<dbReference type="Pfam" id="PF12804">
    <property type="entry name" value="NTP_transf_3"/>
    <property type="match status" value="1"/>
</dbReference>
<comment type="caution">
    <text evidence="3">The sequence shown here is derived from an EMBL/GenBank/DDBJ whole genome shotgun (WGS) entry which is preliminary data.</text>
</comment>
<accession>A0A975W8I0</accession>